<dbReference type="Proteomes" id="UP001218188">
    <property type="component" value="Unassembled WGS sequence"/>
</dbReference>
<protein>
    <submittedName>
        <fullName evidence="2">Uncharacterized protein</fullName>
    </submittedName>
</protein>
<sequence>MPGRPNGGLPYFLVAQAAKIIAGNRDGALVPEAGLDPPTVEDTGYSDSYAVLTNFRDWVIPTTLPPYWSLTNRPNKVQNECLLLTGAPSRLEASHLILIVEYEWFERNSDSALMQLEPGGTRESQAGTCESLSGAMSLITLRADLNRESFNRDEVPAMVILVPCREGLTYDFLYARFAGNIYKGPEEHVGTEDMPSHGDETTSSTTSDFPKIYHFSATSL</sequence>
<keyword evidence="3" id="KW-1185">Reference proteome</keyword>
<feature type="compositionally biased region" description="Basic and acidic residues" evidence="1">
    <location>
        <begin position="187"/>
        <end position="200"/>
    </location>
</feature>
<reference evidence="2" key="1">
    <citation type="submission" date="2023-03" db="EMBL/GenBank/DDBJ databases">
        <title>Massive genome expansion in bonnet fungi (Mycena s.s.) driven by repeated elements and novel gene families across ecological guilds.</title>
        <authorList>
            <consortium name="Lawrence Berkeley National Laboratory"/>
            <person name="Harder C.B."/>
            <person name="Miyauchi S."/>
            <person name="Viragh M."/>
            <person name="Kuo A."/>
            <person name="Thoen E."/>
            <person name="Andreopoulos B."/>
            <person name="Lu D."/>
            <person name="Skrede I."/>
            <person name="Drula E."/>
            <person name="Henrissat B."/>
            <person name="Morin E."/>
            <person name="Kohler A."/>
            <person name="Barry K."/>
            <person name="LaButti K."/>
            <person name="Morin E."/>
            <person name="Salamov A."/>
            <person name="Lipzen A."/>
            <person name="Mereny Z."/>
            <person name="Hegedus B."/>
            <person name="Baldrian P."/>
            <person name="Stursova M."/>
            <person name="Weitz H."/>
            <person name="Taylor A."/>
            <person name="Grigoriev I.V."/>
            <person name="Nagy L.G."/>
            <person name="Martin F."/>
            <person name="Kauserud H."/>
        </authorList>
    </citation>
    <scope>NUCLEOTIDE SEQUENCE</scope>
    <source>
        <strain evidence="2">CBHHK200</strain>
    </source>
</reference>
<evidence type="ECO:0000256" key="1">
    <source>
        <dbReference type="SAM" id="MobiDB-lite"/>
    </source>
</evidence>
<dbReference type="EMBL" id="JARJCM010000154">
    <property type="protein sequence ID" value="KAJ7025325.1"/>
    <property type="molecule type" value="Genomic_DNA"/>
</dbReference>
<evidence type="ECO:0000313" key="3">
    <source>
        <dbReference type="Proteomes" id="UP001218188"/>
    </source>
</evidence>
<gene>
    <name evidence="2" type="ORF">C8F04DRAFT_1269216</name>
</gene>
<name>A0AAD6WUI5_9AGAR</name>
<dbReference type="AlphaFoldDB" id="A0AAD6WUI5"/>
<proteinExistence type="predicted"/>
<organism evidence="2 3">
    <name type="scientific">Mycena alexandri</name>
    <dbReference type="NCBI Taxonomy" id="1745969"/>
    <lineage>
        <taxon>Eukaryota</taxon>
        <taxon>Fungi</taxon>
        <taxon>Dikarya</taxon>
        <taxon>Basidiomycota</taxon>
        <taxon>Agaricomycotina</taxon>
        <taxon>Agaricomycetes</taxon>
        <taxon>Agaricomycetidae</taxon>
        <taxon>Agaricales</taxon>
        <taxon>Marasmiineae</taxon>
        <taxon>Mycenaceae</taxon>
        <taxon>Mycena</taxon>
    </lineage>
</organism>
<accession>A0AAD6WUI5</accession>
<feature type="region of interest" description="Disordered" evidence="1">
    <location>
        <begin position="187"/>
        <end position="208"/>
    </location>
</feature>
<evidence type="ECO:0000313" key="2">
    <source>
        <dbReference type="EMBL" id="KAJ7025325.1"/>
    </source>
</evidence>
<comment type="caution">
    <text evidence="2">The sequence shown here is derived from an EMBL/GenBank/DDBJ whole genome shotgun (WGS) entry which is preliminary data.</text>
</comment>